<dbReference type="InterPro" id="IPR056924">
    <property type="entry name" value="SH3_Tf2-1"/>
</dbReference>
<dbReference type="Pfam" id="PF17921">
    <property type="entry name" value="Integrase_H2C2"/>
    <property type="match status" value="1"/>
</dbReference>
<dbReference type="Pfam" id="PF24626">
    <property type="entry name" value="SH3_Tf2-1"/>
    <property type="match status" value="1"/>
</dbReference>
<evidence type="ECO:0000313" key="4">
    <source>
        <dbReference type="RefSeq" id="XP_040944940.1"/>
    </source>
</evidence>
<evidence type="ECO:0000313" key="3">
    <source>
        <dbReference type="Proteomes" id="UP000818029"/>
    </source>
</evidence>
<gene>
    <name evidence="4" type="primary">LOC121214777</name>
</gene>
<dbReference type="PANTHER" id="PTHR46148">
    <property type="entry name" value="CHROMO DOMAIN-CONTAINING PROTEIN"/>
    <property type="match status" value="1"/>
</dbReference>
<accession>A0ABM2ZQL9</accession>
<proteinExistence type="predicted"/>
<feature type="domain" description="Integrase zinc-binding" evidence="1">
    <location>
        <begin position="2"/>
        <end position="40"/>
    </location>
</feature>
<protein>
    <recommendedName>
        <fullName evidence="5">DNA/RNA polymerases superfamily protein</fullName>
    </recommendedName>
</protein>
<dbReference type="Proteomes" id="UP000818029">
    <property type="component" value="Chromosome A01"/>
</dbReference>
<reference evidence="3" key="1">
    <citation type="journal article" date="2020" name="Nat. Genet.">
        <title>Genomic diversifications of five Gossypium allopolyploid species and their impact on cotton improvement.</title>
        <authorList>
            <person name="Chen Z.J."/>
            <person name="Sreedasyam A."/>
            <person name="Ando A."/>
            <person name="Song Q."/>
            <person name="De Santiago L.M."/>
            <person name="Hulse-Kemp A.M."/>
            <person name="Ding M."/>
            <person name="Ye W."/>
            <person name="Kirkbride R.C."/>
            <person name="Jenkins J."/>
            <person name="Plott C."/>
            <person name="Lovell J."/>
            <person name="Lin Y.M."/>
            <person name="Vaughn R."/>
            <person name="Liu B."/>
            <person name="Simpson S."/>
            <person name="Scheffler B.E."/>
            <person name="Wen L."/>
            <person name="Saski C.A."/>
            <person name="Grover C.E."/>
            <person name="Hu G."/>
            <person name="Conover J.L."/>
            <person name="Carlson J.W."/>
            <person name="Shu S."/>
            <person name="Boston L.B."/>
            <person name="Williams M."/>
            <person name="Peterson D.G."/>
            <person name="McGee K."/>
            <person name="Jones D.C."/>
            <person name="Wendel J.F."/>
            <person name="Stelly D.M."/>
            <person name="Grimwood J."/>
            <person name="Schmutz J."/>
        </authorList>
    </citation>
    <scope>NUCLEOTIDE SEQUENCE [LARGE SCALE GENOMIC DNA]</scope>
    <source>
        <strain evidence="3">cv. TM-1</strain>
    </source>
</reference>
<name>A0ABM2ZQL9_GOSHI</name>
<dbReference type="RefSeq" id="XP_040944940.1">
    <property type="nucleotide sequence ID" value="XM_041089006.1"/>
</dbReference>
<reference evidence="4" key="2">
    <citation type="submission" date="2025-08" db="UniProtKB">
        <authorList>
            <consortium name="RefSeq"/>
        </authorList>
    </citation>
    <scope>IDENTIFICATION</scope>
</reference>
<evidence type="ECO:0000259" key="1">
    <source>
        <dbReference type="Pfam" id="PF17921"/>
    </source>
</evidence>
<organism evidence="3 4">
    <name type="scientific">Gossypium hirsutum</name>
    <name type="common">Upland cotton</name>
    <name type="synonym">Gossypium mexicanum</name>
    <dbReference type="NCBI Taxonomy" id="3635"/>
    <lineage>
        <taxon>Eukaryota</taxon>
        <taxon>Viridiplantae</taxon>
        <taxon>Streptophyta</taxon>
        <taxon>Embryophyta</taxon>
        <taxon>Tracheophyta</taxon>
        <taxon>Spermatophyta</taxon>
        <taxon>Magnoliopsida</taxon>
        <taxon>eudicotyledons</taxon>
        <taxon>Gunneridae</taxon>
        <taxon>Pentapetalae</taxon>
        <taxon>rosids</taxon>
        <taxon>malvids</taxon>
        <taxon>Malvales</taxon>
        <taxon>Malvaceae</taxon>
        <taxon>Malvoideae</taxon>
        <taxon>Gossypium</taxon>
    </lineage>
</organism>
<dbReference type="InterPro" id="IPR041588">
    <property type="entry name" value="Integrase_H2C2"/>
</dbReference>
<dbReference type="PANTHER" id="PTHR46148:SF44">
    <property type="entry name" value="GAG-POL POLYPROTEIN"/>
    <property type="match status" value="1"/>
</dbReference>
<keyword evidence="3" id="KW-1185">Reference proteome</keyword>
<evidence type="ECO:0000259" key="2">
    <source>
        <dbReference type="Pfam" id="PF24626"/>
    </source>
</evidence>
<sequence>MHLDGNKMYRDLREIYWWPSLKPEITDFVGKYLTCQQVKVEHQFPSGLLHPVKIPLWKWERVTMDFKLAKLYVSEIVRLHGVPVSIISDKDPHFTSRCRILSCWIDLGERLVLSPELISDTEDKIRLIRNRLKMASDRHKSYVDLKRKEIEYSMGDLVFIKVLPWKKIIRFGRKGKLGPWFIGPYHILKRVGPVAYQLELPPELDWIHDVFHVSMLRRYHFDPMDIVSTEEVEVIPDLTFEEKPVQIVDCDVKVLRKKSVLLVKVL</sequence>
<evidence type="ECO:0008006" key="5">
    <source>
        <dbReference type="Google" id="ProtNLM"/>
    </source>
</evidence>
<dbReference type="GeneID" id="121214777"/>
<dbReference type="Gene3D" id="1.10.340.70">
    <property type="match status" value="1"/>
</dbReference>
<feature type="domain" description="Tf2-1-like SH3-like" evidence="2">
    <location>
        <begin position="155"/>
        <end position="220"/>
    </location>
</feature>